<sequence length="87" mass="9492">MGLNDVDASCIGTQVATGPSTCAVSLGIWGDGGREGWREEEEEEEEEEEDKRKGNGCPFIPSTTRTFLEWDLPTFLICPSRDSIAPA</sequence>
<feature type="compositionally biased region" description="Acidic residues" evidence="1">
    <location>
        <begin position="38"/>
        <end position="49"/>
    </location>
</feature>
<evidence type="ECO:0000256" key="1">
    <source>
        <dbReference type="SAM" id="MobiDB-lite"/>
    </source>
</evidence>
<reference evidence="2" key="2">
    <citation type="journal article" date="2023" name="IMA Fungus">
        <title>Comparative genomic study of the Penicillium genus elucidates a diverse pangenome and 15 lateral gene transfer events.</title>
        <authorList>
            <person name="Petersen C."/>
            <person name="Sorensen T."/>
            <person name="Nielsen M.R."/>
            <person name="Sondergaard T.E."/>
            <person name="Sorensen J.L."/>
            <person name="Fitzpatrick D.A."/>
            <person name="Frisvad J.C."/>
            <person name="Nielsen K.L."/>
        </authorList>
    </citation>
    <scope>NUCLEOTIDE SEQUENCE</scope>
    <source>
        <strain evidence="2">IBT 20477</strain>
    </source>
</reference>
<comment type="caution">
    <text evidence="2">The sequence shown here is derived from an EMBL/GenBank/DDBJ whole genome shotgun (WGS) entry which is preliminary data.</text>
</comment>
<evidence type="ECO:0000313" key="3">
    <source>
        <dbReference type="Proteomes" id="UP001150942"/>
    </source>
</evidence>
<dbReference type="EMBL" id="JAPQKQ010000005">
    <property type="protein sequence ID" value="KAJ5197619.1"/>
    <property type="molecule type" value="Genomic_DNA"/>
</dbReference>
<dbReference type="AlphaFoldDB" id="A0A9W9MDB9"/>
<accession>A0A9W9MDB9</accession>
<dbReference type="Proteomes" id="UP001150942">
    <property type="component" value="Unassembled WGS sequence"/>
</dbReference>
<reference evidence="2" key="1">
    <citation type="submission" date="2022-11" db="EMBL/GenBank/DDBJ databases">
        <authorList>
            <person name="Petersen C."/>
        </authorList>
    </citation>
    <scope>NUCLEOTIDE SEQUENCE</scope>
    <source>
        <strain evidence="2">IBT 20477</strain>
    </source>
</reference>
<name>A0A9W9MDB9_9EURO</name>
<protein>
    <submittedName>
        <fullName evidence="2">Uncharacterized protein</fullName>
    </submittedName>
</protein>
<gene>
    <name evidence="2" type="ORF">N7449_008098</name>
</gene>
<evidence type="ECO:0000313" key="2">
    <source>
        <dbReference type="EMBL" id="KAJ5197619.1"/>
    </source>
</evidence>
<proteinExistence type="predicted"/>
<keyword evidence="3" id="KW-1185">Reference proteome</keyword>
<organism evidence="2 3">
    <name type="scientific">Penicillium cf. viridicatum</name>
    <dbReference type="NCBI Taxonomy" id="2972119"/>
    <lineage>
        <taxon>Eukaryota</taxon>
        <taxon>Fungi</taxon>
        <taxon>Dikarya</taxon>
        <taxon>Ascomycota</taxon>
        <taxon>Pezizomycotina</taxon>
        <taxon>Eurotiomycetes</taxon>
        <taxon>Eurotiomycetidae</taxon>
        <taxon>Eurotiales</taxon>
        <taxon>Aspergillaceae</taxon>
        <taxon>Penicillium</taxon>
    </lineage>
</organism>
<feature type="region of interest" description="Disordered" evidence="1">
    <location>
        <begin position="31"/>
        <end position="58"/>
    </location>
</feature>